<organism evidence="1">
    <name type="scientific">marine sediment metagenome</name>
    <dbReference type="NCBI Taxonomy" id="412755"/>
    <lineage>
        <taxon>unclassified sequences</taxon>
        <taxon>metagenomes</taxon>
        <taxon>ecological metagenomes</taxon>
    </lineage>
</organism>
<feature type="non-terminal residue" evidence="1">
    <location>
        <position position="1"/>
    </location>
</feature>
<gene>
    <name evidence="1" type="ORF">S06H3_31662</name>
</gene>
<dbReference type="AlphaFoldDB" id="X1NXG9"/>
<protein>
    <submittedName>
        <fullName evidence="1">Uncharacterized protein</fullName>
    </submittedName>
</protein>
<dbReference type="EMBL" id="BARV01018764">
    <property type="protein sequence ID" value="GAI23364.1"/>
    <property type="molecule type" value="Genomic_DNA"/>
</dbReference>
<evidence type="ECO:0000313" key="1">
    <source>
        <dbReference type="EMBL" id="GAI23364.1"/>
    </source>
</evidence>
<reference evidence="1" key="1">
    <citation type="journal article" date="2014" name="Front. Microbiol.">
        <title>High frequency of phylogenetically diverse reductive dehalogenase-homologous genes in deep subseafloor sedimentary metagenomes.</title>
        <authorList>
            <person name="Kawai M."/>
            <person name="Futagami T."/>
            <person name="Toyoda A."/>
            <person name="Takaki Y."/>
            <person name="Nishi S."/>
            <person name="Hori S."/>
            <person name="Arai W."/>
            <person name="Tsubouchi T."/>
            <person name="Morono Y."/>
            <person name="Uchiyama I."/>
            <person name="Ito T."/>
            <person name="Fujiyama A."/>
            <person name="Inagaki F."/>
            <person name="Takami H."/>
        </authorList>
    </citation>
    <scope>NUCLEOTIDE SEQUENCE</scope>
    <source>
        <strain evidence="1">Expedition CK06-06</strain>
    </source>
</reference>
<name>X1NXG9_9ZZZZ</name>
<sequence length="34" mass="4004">LEQSAKTNEKYLAALRQFDKEIIEKQDLPIKNLD</sequence>
<comment type="caution">
    <text evidence="1">The sequence shown here is derived from an EMBL/GenBank/DDBJ whole genome shotgun (WGS) entry which is preliminary data.</text>
</comment>
<accession>X1NXG9</accession>
<proteinExistence type="predicted"/>